<feature type="transmembrane region" description="Helical" evidence="6">
    <location>
        <begin position="97"/>
        <end position="118"/>
    </location>
</feature>
<evidence type="ECO:0000256" key="2">
    <source>
        <dbReference type="ARBA" id="ARBA00022475"/>
    </source>
</evidence>
<reference evidence="7 8" key="1">
    <citation type="submission" date="2018-08" db="EMBL/GenBank/DDBJ databases">
        <title>Bacillus chawlae sp. nov., Bacillus glennii sp. nov., and Bacillus saganii sp. nov. Isolated from the Vehicle Assembly Building at Kennedy Space Center where the Viking Spacecraft were Assembled.</title>
        <authorList>
            <person name="Seuylemezian A."/>
            <person name="Vaishampayan P."/>
        </authorList>
    </citation>
    <scope>NUCLEOTIDE SEQUENCE [LARGE SCALE GENOMIC DNA]</scope>
    <source>
        <strain evidence="7 8">V44-8</strain>
    </source>
</reference>
<dbReference type="InterPro" id="IPR051461">
    <property type="entry name" value="UPF0750_membrane"/>
</dbReference>
<organism evidence="7 8">
    <name type="scientific">Peribacillus glennii</name>
    <dbReference type="NCBI Taxonomy" id="2303991"/>
    <lineage>
        <taxon>Bacteria</taxon>
        <taxon>Bacillati</taxon>
        <taxon>Bacillota</taxon>
        <taxon>Bacilli</taxon>
        <taxon>Bacillales</taxon>
        <taxon>Bacillaceae</taxon>
        <taxon>Peribacillus</taxon>
    </lineage>
</organism>
<evidence type="ECO:0008006" key="9">
    <source>
        <dbReference type="Google" id="ProtNLM"/>
    </source>
</evidence>
<name>A0A372LBF5_9BACI</name>
<dbReference type="EMBL" id="QVTD01000011">
    <property type="protein sequence ID" value="RFU62183.1"/>
    <property type="molecule type" value="Genomic_DNA"/>
</dbReference>
<gene>
    <name evidence="7" type="ORF">D0466_15835</name>
</gene>
<keyword evidence="2" id="KW-1003">Cell membrane</keyword>
<feature type="transmembrane region" description="Helical" evidence="6">
    <location>
        <begin position="70"/>
        <end position="91"/>
    </location>
</feature>
<keyword evidence="5 6" id="KW-0472">Membrane</keyword>
<comment type="caution">
    <text evidence="7">The sequence shown here is derived from an EMBL/GenBank/DDBJ whole genome shotgun (WGS) entry which is preliminary data.</text>
</comment>
<dbReference type="OrthoDB" id="2602718at2"/>
<evidence type="ECO:0000256" key="4">
    <source>
        <dbReference type="ARBA" id="ARBA00022989"/>
    </source>
</evidence>
<evidence type="ECO:0000256" key="5">
    <source>
        <dbReference type="ARBA" id="ARBA00023136"/>
    </source>
</evidence>
<dbReference type="PANTHER" id="PTHR33545:SF5">
    <property type="entry name" value="UPF0750 MEMBRANE PROTEIN YITT"/>
    <property type="match status" value="1"/>
</dbReference>
<feature type="transmembrane region" description="Helical" evidence="6">
    <location>
        <begin position="7"/>
        <end position="28"/>
    </location>
</feature>
<comment type="subcellular location">
    <subcellularLocation>
        <location evidence="1">Cell membrane</location>
        <topology evidence="1">Multi-pass membrane protein</topology>
    </subcellularLocation>
</comment>
<evidence type="ECO:0000256" key="1">
    <source>
        <dbReference type="ARBA" id="ARBA00004651"/>
    </source>
</evidence>
<proteinExistence type="predicted"/>
<dbReference type="Pfam" id="PF02588">
    <property type="entry name" value="YitT_membrane"/>
    <property type="match status" value="1"/>
</dbReference>
<keyword evidence="8" id="KW-1185">Reference proteome</keyword>
<feature type="transmembrane region" description="Helical" evidence="6">
    <location>
        <begin position="139"/>
        <end position="160"/>
    </location>
</feature>
<sequence>MLEKIMAILIGSLSVGIGVNFFLAPYQLLDGGLIGIALLIHYYFGFPIGLTTIIISIPLYIYVWNYERKFFFHSIHGLLFSSFCIDLFANVETDWDLPILASAILGGIIIGLGVGLMLRYDTSTGGTDLIAQIISRNTAINVGILIFMIDGCIILSGIGIVGVPVFFYSSMTIVIVGVLTSLTSVKPT</sequence>
<dbReference type="PANTHER" id="PTHR33545">
    <property type="entry name" value="UPF0750 MEMBRANE PROTEIN YITT-RELATED"/>
    <property type="match status" value="1"/>
</dbReference>
<evidence type="ECO:0000256" key="3">
    <source>
        <dbReference type="ARBA" id="ARBA00022692"/>
    </source>
</evidence>
<evidence type="ECO:0000313" key="7">
    <source>
        <dbReference type="EMBL" id="RFU62183.1"/>
    </source>
</evidence>
<dbReference type="AlphaFoldDB" id="A0A372LBF5"/>
<dbReference type="InterPro" id="IPR003740">
    <property type="entry name" value="YitT"/>
</dbReference>
<evidence type="ECO:0000313" key="8">
    <source>
        <dbReference type="Proteomes" id="UP000262939"/>
    </source>
</evidence>
<evidence type="ECO:0000256" key="6">
    <source>
        <dbReference type="SAM" id="Phobius"/>
    </source>
</evidence>
<feature type="transmembrane region" description="Helical" evidence="6">
    <location>
        <begin position="166"/>
        <end position="185"/>
    </location>
</feature>
<feature type="transmembrane region" description="Helical" evidence="6">
    <location>
        <begin position="40"/>
        <end position="63"/>
    </location>
</feature>
<dbReference type="GO" id="GO:0005886">
    <property type="term" value="C:plasma membrane"/>
    <property type="evidence" value="ECO:0007669"/>
    <property type="project" value="UniProtKB-SubCell"/>
</dbReference>
<keyword evidence="3 6" id="KW-0812">Transmembrane</keyword>
<accession>A0A372LBF5</accession>
<protein>
    <recommendedName>
        <fullName evidence="9">YitT family protein</fullName>
    </recommendedName>
</protein>
<dbReference type="Proteomes" id="UP000262939">
    <property type="component" value="Unassembled WGS sequence"/>
</dbReference>
<keyword evidence="4 6" id="KW-1133">Transmembrane helix</keyword>